<evidence type="ECO:0000256" key="1">
    <source>
        <dbReference type="ARBA" id="ARBA00004120"/>
    </source>
</evidence>
<reference evidence="15 16" key="1">
    <citation type="submission" date="2016-10" db="EMBL/GenBank/DDBJ databases">
        <authorList>
            <person name="Cai Z."/>
        </authorList>
    </citation>
    <scope>NUCLEOTIDE SEQUENCE [LARGE SCALE GENOMIC DNA]</scope>
</reference>
<comment type="similarity">
    <text evidence="4">Belongs to the CEP43 family.</text>
</comment>
<keyword evidence="7" id="KW-0206">Cytoskeleton</keyword>
<evidence type="ECO:0000256" key="8">
    <source>
        <dbReference type="ARBA" id="ARBA00023273"/>
    </source>
</evidence>
<feature type="compositionally biased region" description="Low complexity" evidence="13">
    <location>
        <begin position="136"/>
        <end position="146"/>
    </location>
</feature>
<evidence type="ECO:0000256" key="4">
    <source>
        <dbReference type="ARBA" id="ARBA00005385"/>
    </source>
</evidence>
<gene>
    <name evidence="15" type="ORF">BQ4739_LOCUS15135</name>
</gene>
<dbReference type="STRING" id="3088.A0A383WB26"/>
<evidence type="ECO:0000256" key="12">
    <source>
        <dbReference type="ARBA" id="ARBA00081996"/>
    </source>
</evidence>
<dbReference type="FunFam" id="1.20.960.40:FF:000002">
    <property type="entry name" value="LisH domain-containing protein FOPNL"/>
    <property type="match status" value="1"/>
</dbReference>
<dbReference type="GO" id="GO:0005815">
    <property type="term" value="C:microtubule organizing center"/>
    <property type="evidence" value="ECO:0007669"/>
    <property type="project" value="InterPro"/>
</dbReference>
<comment type="function">
    <text evidence="9">Involved in the biogenesis of cilia. Required for the recruitment of PLK1 to centrosomes and S phase progression.</text>
</comment>
<dbReference type="AlphaFoldDB" id="A0A383WB26"/>
<keyword evidence="6" id="KW-0970">Cilium biogenesis/degradation</keyword>
<dbReference type="GO" id="GO:0034453">
    <property type="term" value="P:microtubule anchoring"/>
    <property type="evidence" value="ECO:0007669"/>
    <property type="project" value="InterPro"/>
</dbReference>
<accession>A0A383WB26</accession>
<feature type="region of interest" description="Disordered" evidence="13">
    <location>
        <begin position="121"/>
        <end position="157"/>
    </location>
</feature>
<keyword evidence="16" id="KW-1185">Reference proteome</keyword>
<feature type="domain" description="FGFR1 oncogene partner (FOP) N-terminal dimerisation" evidence="14">
    <location>
        <begin position="52"/>
        <end position="112"/>
    </location>
</feature>
<evidence type="ECO:0000256" key="9">
    <source>
        <dbReference type="ARBA" id="ARBA00055043"/>
    </source>
</evidence>
<sequence length="157" mass="18113">MASIGELKDAIKDTLDRKGLLKQLQGHMRAQVYKILLDAEEDARPEPCNENLIINELIREYLIFNGYRDTLSVFLPESGQPQTRPFDREFLAQHLNINETQSTEQVPLLYAMAAQHRQLGAHKIKQPATSHAVLEQQQQQQQQQQQPEDLLPARYLE</sequence>
<comment type="subcellular location">
    <subcellularLocation>
        <location evidence="1">Cytoplasm</location>
        <location evidence="1">Cytoskeleton</location>
        <location evidence="1">Cilium basal body</location>
    </subcellularLocation>
    <subcellularLocation>
        <location evidence="3">Cytoplasm</location>
        <location evidence="3">Cytoskeleton</location>
        <location evidence="3">Microtubule organizing center</location>
        <location evidence="3">Centrosome</location>
        <location evidence="3">Centriolar satellite</location>
    </subcellularLocation>
    <subcellularLocation>
        <location evidence="2">Cytoplasmic granule</location>
    </subcellularLocation>
</comment>
<dbReference type="Proteomes" id="UP000256970">
    <property type="component" value="Unassembled WGS sequence"/>
</dbReference>
<dbReference type="InterPro" id="IPR006594">
    <property type="entry name" value="LisH"/>
</dbReference>
<keyword evidence="5" id="KW-0963">Cytoplasm</keyword>
<organism evidence="15 16">
    <name type="scientific">Tetradesmus obliquus</name>
    <name type="common">Green alga</name>
    <name type="synonym">Acutodesmus obliquus</name>
    <dbReference type="NCBI Taxonomy" id="3088"/>
    <lineage>
        <taxon>Eukaryota</taxon>
        <taxon>Viridiplantae</taxon>
        <taxon>Chlorophyta</taxon>
        <taxon>core chlorophytes</taxon>
        <taxon>Chlorophyceae</taxon>
        <taxon>CS clade</taxon>
        <taxon>Sphaeropleales</taxon>
        <taxon>Scenedesmaceae</taxon>
        <taxon>Tetradesmus</taxon>
    </lineage>
</organism>
<evidence type="ECO:0000313" key="15">
    <source>
        <dbReference type="EMBL" id="SZX74817.1"/>
    </source>
</evidence>
<protein>
    <recommendedName>
        <fullName evidence="10">Centrosomal protein 20</fullName>
    </recommendedName>
    <alternativeName>
        <fullName evidence="11">FGFR1OP N-terminal-like protein</fullName>
    </alternativeName>
    <alternativeName>
        <fullName evidence="12">LisH domain-containing protein FOPNL</fullName>
    </alternativeName>
</protein>
<dbReference type="GO" id="GO:0005929">
    <property type="term" value="C:cilium"/>
    <property type="evidence" value="ECO:0007669"/>
    <property type="project" value="UniProtKB-ARBA"/>
</dbReference>
<dbReference type="EMBL" id="FNXT01001221">
    <property type="protein sequence ID" value="SZX74817.1"/>
    <property type="molecule type" value="Genomic_DNA"/>
</dbReference>
<evidence type="ECO:0000256" key="13">
    <source>
        <dbReference type="SAM" id="MobiDB-lite"/>
    </source>
</evidence>
<evidence type="ECO:0000256" key="6">
    <source>
        <dbReference type="ARBA" id="ARBA00022794"/>
    </source>
</evidence>
<evidence type="ECO:0000256" key="2">
    <source>
        <dbReference type="ARBA" id="ARBA00004463"/>
    </source>
</evidence>
<dbReference type="PANTHER" id="PTHR15431">
    <property type="entry name" value="FGFR1 ONCOGENE PARTNER/LISH DOMAIN-CONTAINING PROTEIN"/>
    <property type="match status" value="1"/>
</dbReference>
<evidence type="ECO:0000259" key="14">
    <source>
        <dbReference type="Pfam" id="PF09398"/>
    </source>
</evidence>
<evidence type="ECO:0000256" key="5">
    <source>
        <dbReference type="ARBA" id="ARBA00022490"/>
    </source>
</evidence>
<dbReference type="InterPro" id="IPR018993">
    <property type="entry name" value="FOP_dimerisation-dom_N"/>
</dbReference>
<dbReference type="PROSITE" id="PS50896">
    <property type="entry name" value="LISH"/>
    <property type="match status" value="1"/>
</dbReference>
<evidence type="ECO:0000256" key="7">
    <source>
        <dbReference type="ARBA" id="ARBA00023212"/>
    </source>
</evidence>
<keyword evidence="8" id="KW-0966">Cell projection</keyword>
<dbReference type="Gene3D" id="1.20.960.40">
    <property type="match status" value="1"/>
</dbReference>
<dbReference type="Pfam" id="PF09398">
    <property type="entry name" value="FOP_dimer"/>
    <property type="match status" value="1"/>
</dbReference>
<proteinExistence type="inferred from homology"/>
<evidence type="ECO:0000256" key="11">
    <source>
        <dbReference type="ARBA" id="ARBA00076755"/>
    </source>
</evidence>
<dbReference type="GO" id="GO:0030030">
    <property type="term" value="P:cell projection organization"/>
    <property type="evidence" value="ECO:0007669"/>
    <property type="project" value="UniProtKB-KW"/>
</dbReference>
<evidence type="ECO:0000256" key="10">
    <source>
        <dbReference type="ARBA" id="ARBA00070736"/>
    </source>
</evidence>
<dbReference type="PANTHER" id="PTHR15431:SF4">
    <property type="entry name" value="PROTEIN TONNEAU 1B"/>
    <property type="match status" value="1"/>
</dbReference>
<evidence type="ECO:0000313" key="16">
    <source>
        <dbReference type="Proteomes" id="UP000256970"/>
    </source>
</evidence>
<dbReference type="SMART" id="SM00667">
    <property type="entry name" value="LisH"/>
    <property type="match status" value="1"/>
</dbReference>
<evidence type="ECO:0000256" key="3">
    <source>
        <dbReference type="ARBA" id="ARBA00004607"/>
    </source>
</evidence>
<name>A0A383WB26_TETOB</name>